<evidence type="ECO:0000256" key="7">
    <source>
        <dbReference type="ARBA" id="ARBA00022840"/>
    </source>
</evidence>
<evidence type="ECO:0000313" key="19">
    <source>
        <dbReference type="EMBL" id="JAG34980.1"/>
    </source>
</evidence>
<dbReference type="EMBL" id="GBHO01011350">
    <property type="protein sequence ID" value="JAG32254.1"/>
    <property type="molecule type" value="Transcribed_RNA"/>
</dbReference>
<gene>
    <name evidence="18" type="primary">RAG5_3</name>
    <name evidence="15" type="synonym">RAG5_0</name>
    <name evidence="14" type="synonym">RAG5_1</name>
    <name evidence="16" type="synonym">RAG5_2</name>
    <name evidence="19" type="synonym">RAG5_4</name>
    <name evidence="17" type="synonym">RAG5_5</name>
    <name evidence="15" type="ORF">CM83_25297</name>
    <name evidence="14" type="ORF">CM83_25299</name>
    <name evidence="17" type="ORF">CM83_25301</name>
    <name evidence="19" type="ORF">CM83_25303</name>
    <name evidence="18" type="ORF">CM83_25305</name>
    <name evidence="16" type="ORF">CM83_25307</name>
</gene>
<keyword evidence="4 12" id="KW-0808">Transferase</keyword>
<keyword evidence="6 12" id="KW-0418">Kinase</keyword>
<evidence type="ECO:0000313" key="16">
    <source>
        <dbReference type="EMBL" id="JAG19007.1"/>
    </source>
</evidence>
<evidence type="ECO:0000256" key="11">
    <source>
        <dbReference type="ARBA" id="ARBA00048160"/>
    </source>
</evidence>
<accession>A0A0A9YJ93</accession>
<dbReference type="EC" id="2.7.1.-" evidence="12"/>
<evidence type="ECO:0000313" key="18">
    <source>
        <dbReference type="EMBL" id="JAG32269.1"/>
    </source>
</evidence>
<dbReference type="Gene3D" id="3.30.420.40">
    <property type="match status" value="1"/>
</dbReference>
<dbReference type="InterPro" id="IPR019807">
    <property type="entry name" value="Hexokinase_BS"/>
</dbReference>
<reference evidence="18" key="1">
    <citation type="journal article" date="2014" name="PLoS ONE">
        <title>Transcriptome-Based Identification of ABC Transporters in the Western Tarnished Plant Bug Lygus hesperus.</title>
        <authorList>
            <person name="Hull J.J."/>
            <person name="Chaney K."/>
            <person name="Geib S.M."/>
            <person name="Fabrick J.A."/>
            <person name="Brent C.S."/>
            <person name="Walsh D."/>
            <person name="Lavine L.C."/>
        </authorList>
    </citation>
    <scope>NUCLEOTIDE SEQUENCE</scope>
</reference>
<dbReference type="GO" id="GO:0006096">
    <property type="term" value="P:glycolytic process"/>
    <property type="evidence" value="ECO:0007669"/>
    <property type="project" value="UniProtKB-UniPathway"/>
</dbReference>
<dbReference type="UniPathway" id="UPA00242"/>
<dbReference type="PROSITE" id="PS51748">
    <property type="entry name" value="HEXOKINASE_2"/>
    <property type="match status" value="1"/>
</dbReference>
<dbReference type="Pfam" id="PF00349">
    <property type="entry name" value="Hexokinase_1"/>
    <property type="match status" value="1"/>
</dbReference>
<evidence type="ECO:0000256" key="2">
    <source>
        <dbReference type="ARBA" id="ARBA00005028"/>
    </source>
</evidence>
<evidence type="ECO:0000256" key="10">
    <source>
        <dbReference type="ARBA" id="ARBA00047905"/>
    </source>
</evidence>
<dbReference type="GO" id="GO:0008865">
    <property type="term" value="F:fructokinase activity"/>
    <property type="evidence" value="ECO:0007669"/>
    <property type="project" value="TreeGrafter"/>
</dbReference>
<evidence type="ECO:0000313" key="14">
    <source>
        <dbReference type="EMBL" id="JAG19004.1"/>
    </source>
</evidence>
<dbReference type="UniPathway" id="UPA00109">
    <property type="reaction ID" value="UER00180"/>
</dbReference>
<proteinExistence type="inferred from homology"/>
<dbReference type="EMBL" id="GBHO01024597">
    <property type="protein sequence ID" value="JAG19007.1"/>
    <property type="molecule type" value="Transcribed_RNA"/>
</dbReference>
<evidence type="ECO:0000256" key="12">
    <source>
        <dbReference type="RuleBase" id="RU362007"/>
    </source>
</evidence>
<evidence type="ECO:0000313" key="17">
    <source>
        <dbReference type="EMBL" id="JAG32254.1"/>
    </source>
</evidence>
<dbReference type="EMBL" id="GBHO01011335">
    <property type="protein sequence ID" value="JAG32269.1"/>
    <property type="molecule type" value="Transcribed_RNA"/>
</dbReference>
<dbReference type="EMBL" id="GBHO01024599">
    <property type="protein sequence ID" value="JAG19005.1"/>
    <property type="molecule type" value="Transcribed_RNA"/>
</dbReference>
<dbReference type="GO" id="GO:0005524">
    <property type="term" value="F:ATP binding"/>
    <property type="evidence" value="ECO:0007669"/>
    <property type="project" value="UniProtKB-UniRule"/>
</dbReference>
<keyword evidence="5 12" id="KW-0547">Nucleotide-binding</keyword>
<dbReference type="PRINTS" id="PR00475">
    <property type="entry name" value="HEXOKINASE"/>
</dbReference>
<dbReference type="EMBL" id="GBHO01008624">
    <property type="protein sequence ID" value="JAG34980.1"/>
    <property type="molecule type" value="Transcribed_RNA"/>
</dbReference>
<dbReference type="GO" id="GO:0001678">
    <property type="term" value="P:intracellular glucose homeostasis"/>
    <property type="evidence" value="ECO:0007669"/>
    <property type="project" value="InterPro"/>
</dbReference>
<comment type="catalytic activity">
    <reaction evidence="11">
        <text>D-glucose + ATP = D-glucose 6-phosphate + ADP + H(+)</text>
        <dbReference type="Rhea" id="RHEA:17825"/>
        <dbReference type="ChEBI" id="CHEBI:4167"/>
        <dbReference type="ChEBI" id="CHEBI:15378"/>
        <dbReference type="ChEBI" id="CHEBI:30616"/>
        <dbReference type="ChEBI" id="CHEBI:61548"/>
        <dbReference type="ChEBI" id="CHEBI:456216"/>
        <dbReference type="EC" id="2.7.1.1"/>
    </reaction>
    <physiologicalReaction direction="left-to-right" evidence="11">
        <dbReference type="Rhea" id="RHEA:17826"/>
    </physiologicalReaction>
</comment>
<dbReference type="GO" id="GO:0006006">
    <property type="term" value="P:glucose metabolic process"/>
    <property type="evidence" value="ECO:0007669"/>
    <property type="project" value="TreeGrafter"/>
</dbReference>
<evidence type="ECO:0000256" key="9">
    <source>
        <dbReference type="ARBA" id="ARBA00044613"/>
    </source>
</evidence>
<dbReference type="PANTHER" id="PTHR19443:SF16">
    <property type="entry name" value="HEXOKINASE TYPE 1-RELATED"/>
    <property type="match status" value="1"/>
</dbReference>
<dbReference type="GO" id="GO:0005829">
    <property type="term" value="C:cytosol"/>
    <property type="evidence" value="ECO:0007669"/>
    <property type="project" value="TreeGrafter"/>
</dbReference>
<evidence type="ECO:0000256" key="1">
    <source>
        <dbReference type="ARBA" id="ARBA00004888"/>
    </source>
</evidence>
<dbReference type="Gene3D" id="1.10.287.1250">
    <property type="match status" value="1"/>
</dbReference>
<comment type="catalytic activity">
    <reaction evidence="9">
        <text>a D-hexose + ATP = a D-hexose 6-phosphate + ADP + H(+)</text>
        <dbReference type="Rhea" id="RHEA:22740"/>
        <dbReference type="ChEBI" id="CHEBI:4194"/>
        <dbReference type="ChEBI" id="CHEBI:15378"/>
        <dbReference type="ChEBI" id="CHEBI:30616"/>
        <dbReference type="ChEBI" id="CHEBI:229467"/>
        <dbReference type="ChEBI" id="CHEBI:456216"/>
        <dbReference type="EC" id="2.7.1.1"/>
    </reaction>
    <physiologicalReaction direction="left-to-right" evidence="9">
        <dbReference type="Rhea" id="RHEA:22741"/>
    </physiologicalReaction>
</comment>
<comment type="pathway">
    <text evidence="2">Carbohydrate metabolism; hexose metabolism.</text>
</comment>
<evidence type="ECO:0000256" key="8">
    <source>
        <dbReference type="ARBA" id="ARBA00023152"/>
    </source>
</evidence>
<dbReference type="GO" id="GO:0005739">
    <property type="term" value="C:mitochondrion"/>
    <property type="evidence" value="ECO:0007669"/>
    <property type="project" value="TreeGrafter"/>
</dbReference>
<keyword evidence="7 12" id="KW-0067">ATP-binding</keyword>
<evidence type="ECO:0000259" key="13">
    <source>
        <dbReference type="Pfam" id="PF00349"/>
    </source>
</evidence>
<dbReference type="InterPro" id="IPR022672">
    <property type="entry name" value="Hexokinase_N"/>
</dbReference>
<dbReference type="SUPFAM" id="SSF53067">
    <property type="entry name" value="Actin-like ATPase domain"/>
    <property type="match status" value="2"/>
</dbReference>
<protein>
    <recommendedName>
        <fullName evidence="12">Phosphotransferase</fullName>
        <ecNumber evidence="12">2.7.1.-</ecNumber>
    </recommendedName>
</protein>
<dbReference type="Gene3D" id="3.40.367.20">
    <property type="match status" value="1"/>
</dbReference>
<name>A0A0A9YJ93_LYGHE</name>
<feature type="domain" description="Hexokinase N-terminal" evidence="13">
    <location>
        <begin position="31"/>
        <end position="222"/>
    </location>
</feature>
<dbReference type="InterPro" id="IPR043129">
    <property type="entry name" value="ATPase_NBD"/>
</dbReference>
<reference evidence="18" key="2">
    <citation type="submission" date="2014-07" db="EMBL/GenBank/DDBJ databases">
        <authorList>
            <person name="Hull J."/>
        </authorList>
    </citation>
    <scope>NUCLEOTIDE SEQUENCE</scope>
</reference>
<dbReference type="FunFam" id="3.30.420.40:FF:000805">
    <property type="entry name" value="Hexokinase-2"/>
    <property type="match status" value="1"/>
</dbReference>
<evidence type="ECO:0000256" key="4">
    <source>
        <dbReference type="ARBA" id="ARBA00022679"/>
    </source>
</evidence>
<dbReference type="EMBL" id="GBHO01024600">
    <property type="protein sequence ID" value="JAG19004.1"/>
    <property type="molecule type" value="Transcribed_RNA"/>
</dbReference>
<dbReference type="AlphaFoldDB" id="A0A0A9YJ93"/>
<dbReference type="PANTHER" id="PTHR19443">
    <property type="entry name" value="HEXOKINASE"/>
    <property type="match status" value="1"/>
</dbReference>
<comment type="catalytic activity">
    <reaction evidence="10">
        <text>D-fructose + ATP = D-fructose 6-phosphate + ADP + H(+)</text>
        <dbReference type="Rhea" id="RHEA:16125"/>
        <dbReference type="ChEBI" id="CHEBI:15378"/>
        <dbReference type="ChEBI" id="CHEBI:30616"/>
        <dbReference type="ChEBI" id="CHEBI:37721"/>
        <dbReference type="ChEBI" id="CHEBI:61527"/>
        <dbReference type="ChEBI" id="CHEBI:456216"/>
        <dbReference type="EC" id="2.7.1.1"/>
    </reaction>
    <physiologicalReaction direction="left-to-right" evidence="10">
        <dbReference type="Rhea" id="RHEA:16126"/>
    </physiologicalReaction>
</comment>
<dbReference type="PROSITE" id="PS00378">
    <property type="entry name" value="HEXOKINASE_1"/>
    <property type="match status" value="1"/>
</dbReference>
<evidence type="ECO:0000256" key="5">
    <source>
        <dbReference type="ARBA" id="ARBA00022741"/>
    </source>
</evidence>
<evidence type="ECO:0000256" key="3">
    <source>
        <dbReference type="ARBA" id="ARBA00009225"/>
    </source>
</evidence>
<dbReference type="GO" id="GO:0005536">
    <property type="term" value="F:D-glucose binding"/>
    <property type="evidence" value="ECO:0007669"/>
    <property type="project" value="InterPro"/>
</dbReference>
<organism evidence="18">
    <name type="scientific">Lygus hesperus</name>
    <name type="common">Western plant bug</name>
    <dbReference type="NCBI Taxonomy" id="30085"/>
    <lineage>
        <taxon>Eukaryota</taxon>
        <taxon>Metazoa</taxon>
        <taxon>Ecdysozoa</taxon>
        <taxon>Arthropoda</taxon>
        <taxon>Hexapoda</taxon>
        <taxon>Insecta</taxon>
        <taxon>Pterygota</taxon>
        <taxon>Neoptera</taxon>
        <taxon>Paraneoptera</taxon>
        <taxon>Hemiptera</taxon>
        <taxon>Heteroptera</taxon>
        <taxon>Panheteroptera</taxon>
        <taxon>Cimicomorpha</taxon>
        <taxon>Miridae</taxon>
        <taxon>Mirini</taxon>
        <taxon>Lygus</taxon>
    </lineage>
</organism>
<evidence type="ECO:0000313" key="15">
    <source>
        <dbReference type="EMBL" id="JAG19005.1"/>
    </source>
</evidence>
<keyword evidence="8 12" id="KW-0324">Glycolysis</keyword>
<evidence type="ECO:0000256" key="6">
    <source>
        <dbReference type="ARBA" id="ARBA00022777"/>
    </source>
</evidence>
<comment type="pathway">
    <text evidence="1">Carbohydrate degradation; glycolysis; D-glyceraldehyde 3-phosphate and glycerone phosphate from D-glucose: step 1/4.</text>
</comment>
<dbReference type="GO" id="GO:0004340">
    <property type="term" value="F:glucokinase activity"/>
    <property type="evidence" value="ECO:0007669"/>
    <property type="project" value="TreeGrafter"/>
</dbReference>
<dbReference type="InterPro" id="IPR001312">
    <property type="entry name" value="Hexokinase"/>
</dbReference>
<comment type="similarity">
    <text evidence="3 12">Belongs to the hexokinase family.</text>
</comment>
<sequence length="268" mass="29638">MSSRVNNLLSQIAIRDSDNDEMRYVKQRLALASLSNQFSIDDTKLKQMTMFMVYEMIEGLEGRPSTVRMLPTYVYKTRPENATGAFYALDLGGTNFRVLRVVLRQGVVEERVDSKFVIPKSALVGTANDLFDFIAKSVKKMMMEKAPEDLNKKVPLGFTFSFPCDQKSVNSGILIKWTKGFSTKGVEGKDVADLLQTSLKRVNVNVNVAALCNDTVGTLIARYFVDPDTHVGVILGTGSNACYFERSSAVTKAPEVAAHGDLITPINM</sequence>